<protein>
    <submittedName>
        <fullName evidence="4">Transporter substrate-binding domain-containing protein</fullName>
    </submittedName>
</protein>
<sequence>MFFPGKDRSGGRCLFSSRWFLLLLLLAWALPSTPEVRTVSVGVYQNSPKVFIDEQGRPAGFFIELLEGVAAREGWRLHYVPCEWKRCLELLEEGEIQLMPDVAFSRERERRFAFGREVALSSWSVFYTDSKKPLFSLKALDGEKVAVVRNSIQYQALRELVKELGIRPVYLETDDMGEVFRLVHTGQARAGLVNTYFGRRNAAEFGLVESSVLVRPTLLYIAA</sequence>
<name>A0A7C5MXK0_9GAMM</name>
<feature type="domain" description="Solute-binding protein family 3/N-terminal" evidence="3">
    <location>
        <begin position="38"/>
        <end position="222"/>
    </location>
</feature>
<dbReference type="SMART" id="SM00062">
    <property type="entry name" value="PBPb"/>
    <property type="match status" value="1"/>
</dbReference>
<dbReference type="Pfam" id="PF00497">
    <property type="entry name" value="SBP_bac_3"/>
    <property type="match status" value="1"/>
</dbReference>
<dbReference type="SUPFAM" id="SSF53850">
    <property type="entry name" value="Periplasmic binding protein-like II"/>
    <property type="match status" value="1"/>
</dbReference>
<dbReference type="AlphaFoldDB" id="A0A7C5MXK0"/>
<keyword evidence="2" id="KW-0732">Signal</keyword>
<feature type="non-terminal residue" evidence="4">
    <location>
        <position position="223"/>
    </location>
</feature>
<evidence type="ECO:0000313" key="4">
    <source>
        <dbReference type="EMBL" id="HHH13821.1"/>
    </source>
</evidence>
<dbReference type="InterPro" id="IPR001638">
    <property type="entry name" value="Solute-binding_3/MltF_N"/>
</dbReference>
<dbReference type="EMBL" id="DROM01000376">
    <property type="protein sequence ID" value="HHH13821.1"/>
    <property type="molecule type" value="Genomic_DNA"/>
</dbReference>
<dbReference type="Proteomes" id="UP000886100">
    <property type="component" value="Unassembled WGS sequence"/>
</dbReference>
<accession>A0A7C5MXK0</accession>
<comment type="similarity">
    <text evidence="1">Belongs to the bacterial solute-binding protein 3 family.</text>
</comment>
<comment type="caution">
    <text evidence="4">The sequence shown here is derived from an EMBL/GenBank/DDBJ whole genome shotgun (WGS) entry which is preliminary data.</text>
</comment>
<evidence type="ECO:0000259" key="3">
    <source>
        <dbReference type="SMART" id="SM00062"/>
    </source>
</evidence>
<proteinExistence type="inferred from homology"/>
<organism evidence="4">
    <name type="scientific">Thiolapillus brandeum</name>
    <dbReference type="NCBI Taxonomy" id="1076588"/>
    <lineage>
        <taxon>Bacteria</taxon>
        <taxon>Pseudomonadati</taxon>
        <taxon>Pseudomonadota</taxon>
        <taxon>Gammaproteobacteria</taxon>
        <taxon>Chromatiales</taxon>
        <taxon>Sedimenticolaceae</taxon>
        <taxon>Thiolapillus</taxon>
    </lineage>
</organism>
<evidence type="ECO:0000256" key="1">
    <source>
        <dbReference type="ARBA" id="ARBA00010333"/>
    </source>
</evidence>
<gene>
    <name evidence="4" type="ORF">ENJ98_06245</name>
</gene>
<dbReference type="Gene3D" id="3.40.190.10">
    <property type="entry name" value="Periplasmic binding protein-like II"/>
    <property type="match status" value="2"/>
</dbReference>
<dbReference type="PANTHER" id="PTHR35936">
    <property type="entry name" value="MEMBRANE-BOUND LYTIC MUREIN TRANSGLYCOSYLASE F"/>
    <property type="match status" value="1"/>
</dbReference>
<evidence type="ECO:0000256" key="2">
    <source>
        <dbReference type="ARBA" id="ARBA00022729"/>
    </source>
</evidence>
<reference evidence="4" key="1">
    <citation type="journal article" date="2020" name="mSystems">
        <title>Genome- and Community-Level Interaction Insights into Carbon Utilization and Element Cycling Functions of Hydrothermarchaeota in Hydrothermal Sediment.</title>
        <authorList>
            <person name="Zhou Z."/>
            <person name="Liu Y."/>
            <person name="Xu W."/>
            <person name="Pan J."/>
            <person name="Luo Z.H."/>
            <person name="Li M."/>
        </authorList>
    </citation>
    <scope>NUCLEOTIDE SEQUENCE [LARGE SCALE GENOMIC DNA]</scope>
    <source>
        <strain evidence="4">HyVt-535</strain>
    </source>
</reference>